<evidence type="ECO:0000313" key="1">
    <source>
        <dbReference type="EMBL" id="ACR34777.1"/>
    </source>
</evidence>
<reference evidence="1" key="1">
    <citation type="journal article" date="2009" name="PLoS Genet.">
        <title>Sequencing, mapping, and analysis of 27,455 maize full-length cDNAs.</title>
        <authorList>
            <person name="Soderlund C."/>
            <person name="Descour A."/>
            <person name="Kudrna D."/>
            <person name="Bomhoff M."/>
            <person name="Boyd L."/>
            <person name="Currie J."/>
            <person name="Angelova A."/>
            <person name="Collura K."/>
            <person name="Wissotski M."/>
            <person name="Ashley E."/>
            <person name="Morrow D."/>
            <person name="Fernandes J."/>
            <person name="Walbot V."/>
            <person name="Yu Y."/>
        </authorList>
    </citation>
    <scope>NUCLEOTIDE SEQUENCE</scope>
    <source>
        <strain evidence="1">B73</strain>
    </source>
</reference>
<organism evidence="1">
    <name type="scientific">Zea mays</name>
    <name type="common">Maize</name>
    <dbReference type="NCBI Taxonomy" id="4577"/>
    <lineage>
        <taxon>Eukaryota</taxon>
        <taxon>Viridiplantae</taxon>
        <taxon>Streptophyta</taxon>
        <taxon>Embryophyta</taxon>
        <taxon>Tracheophyta</taxon>
        <taxon>Spermatophyta</taxon>
        <taxon>Magnoliopsida</taxon>
        <taxon>Liliopsida</taxon>
        <taxon>Poales</taxon>
        <taxon>Poaceae</taxon>
        <taxon>PACMAD clade</taxon>
        <taxon>Panicoideae</taxon>
        <taxon>Andropogonodae</taxon>
        <taxon>Andropogoneae</taxon>
        <taxon>Tripsacinae</taxon>
        <taxon>Zea</taxon>
    </lineage>
</organism>
<dbReference type="AlphaFoldDB" id="C4J0S7"/>
<name>C4J0S7_MAIZE</name>
<dbReference type="EMBL" id="BT084424">
    <property type="protein sequence ID" value="ACR34777.1"/>
    <property type="molecule type" value="mRNA"/>
</dbReference>
<sequence>MANKYLSASPIPHIIIISSNAGQDCLF</sequence>
<reference evidence="1" key="2">
    <citation type="submission" date="2012-06" db="EMBL/GenBank/DDBJ databases">
        <authorList>
            <person name="Yu Y."/>
            <person name="Currie J."/>
            <person name="Lomeli R."/>
            <person name="Angelova A."/>
            <person name="Collura K."/>
            <person name="Wissotski M."/>
            <person name="Campos D."/>
            <person name="Kudrna D."/>
            <person name="Golser W."/>
            <person name="Ashely E."/>
            <person name="Descour A."/>
            <person name="Fernandes J."/>
            <person name="Soderlund C."/>
            <person name="Walbot V."/>
        </authorList>
    </citation>
    <scope>NUCLEOTIDE SEQUENCE</scope>
    <source>
        <strain evidence="1">B73</strain>
    </source>
</reference>
<proteinExistence type="evidence at transcript level"/>
<protein>
    <submittedName>
        <fullName evidence="1">Uncharacterized protein</fullName>
    </submittedName>
</protein>
<accession>C4J0S7</accession>